<name>D2BJK8_DEHMV</name>
<evidence type="ECO:0008006" key="4">
    <source>
        <dbReference type="Google" id="ProtNLM"/>
    </source>
</evidence>
<dbReference type="PANTHER" id="PTHR31721">
    <property type="entry name" value="OS06G0710300 PROTEIN"/>
    <property type="match status" value="1"/>
</dbReference>
<dbReference type="RefSeq" id="WP_012882643.1">
    <property type="nucleotide sequence ID" value="NC_013552.1"/>
</dbReference>
<keyword evidence="1" id="KW-0812">Transmembrane</keyword>
<dbReference type="Pfam" id="PF03350">
    <property type="entry name" value="UPF0114"/>
    <property type="match status" value="1"/>
</dbReference>
<gene>
    <name evidence="2" type="ordered locus">DhcVS_1409</name>
</gene>
<dbReference type="InterPro" id="IPR005134">
    <property type="entry name" value="UPF0114"/>
</dbReference>
<keyword evidence="1" id="KW-0472">Membrane</keyword>
<feature type="transmembrane region" description="Helical" evidence="1">
    <location>
        <begin position="12"/>
        <end position="32"/>
    </location>
</feature>
<organism evidence="2 3">
    <name type="scientific">Dehalococcoides mccartyi (strain VS)</name>
    <dbReference type="NCBI Taxonomy" id="311424"/>
    <lineage>
        <taxon>Bacteria</taxon>
        <taxon>Bacillati</taxon>
        <taxon>Chloroflexota</taxon>
        <taxon>Dehalococcoidia</taxon>
        <taxon>Dehalococcoidales</taxon>
        <taxon>Dehalococcoidaceae</taxon>
        <taxon>Dehalococcoides</taxon>
    </lineage>
</organism>
<dbReference type="EMBL" id="CP001827">
    <property type="protein sequence ID" value="ACZ62508.1"/>
    <property type="molecule type" value="Genomic_DNA"/>
</dbReference>
<proteinExistence type="predicted"/>
<dbReference type="PIRSF" id="PIRSF026509">
    <property type="entry name" value="UCP026509"/>
    <property type="match status" value="1"/>
</dbReference>
<dbReference type="OrthoDB" id="9794066at2"/>
<dbReference type="Proteomes" id="UP000002506">
    <property type="component" value="Chromosome"/>
</dbReference>
<evidence type="ECO:0000256" key="1">
    <source>
        <dbReference type="SAM" id="Phobius"/>
    </source>
</evidence>
<dbReference type="HOGENOM" id="CLU_066743_2_1_0"/>
<dbReference type="AlphaFoldDB" id="D2BJK8"/>
<evidence type="ECO:0000313" key="3">
    <source>
        <dbReference type="Proteomes" id="UP000002506"/>
    </source>
</evidence>
<keyword evidence="1" id="KW-1133">Transmembrane helix</keyword>
<dbReference type="KEGG" id="dev:DhcVS_1409"/>
<evidence type="ECO:0000313" key="2">
    <source>
        <dbReference type="EMBL" id="ACZ62508.1"/>
    </source>
</evidence>
<reference evidence="2 3" key="1">
    <citation type="journal article" date="2009" name="PLoS Genet.">
        <title>Localized plasticity in the streamlined genomes of vinyl chloride respiring Dehalococcoides.</title>
        <authorList>
            <person name="McMurdie P.J."/>
            <person name="Behrens S.F."/>
            <person name="Muller J.A."/>
            <person name="Goke J."/>
            <person name="Ritalahti K.M."/>
            <person name="Wagner R."/>
            <person name="Goltsman E."/>
            <person name="Lapidus A."/>
            <person name="Holmes S."/>
            <person name="Loffler F.E."/>
            <person name="Spormann A.M."/>
        </authorList>
    </citation>
    <scope>NUCLEOTIDE SEQUENCE [LARGE SCALE GENOMIC DNA]</scope>
    <source>
        <strain evidence="2 3">VS</strain>
    </source>
</reference>
<feature type="transmembrane region" description="Helical" evidence="1">
    <location>
        <begin position="97"/>
        <end position="114"/>
    </location>
</feature>
<feature type="transmembrane region" description="Helical" evidence="1">
    <location>
        <begin position="52"/>
        <end position="76"/>
    </location>
</feature>
<dbReference type="PANTHER" id="PTHR31721:SF4">
    <property type="entry name" value="OS06G0710300 PROTEIN"/>
    <property type="match status" value="1"/>
</dbReference>
<dbReference type="eggNOG" id="COG2862">
    <property type="taxonomic scope" value="Bacteria"/>
</dbReference>
<protein>
    <recommendedName>
        <fullName evidence="4">YqhA family protein</fullName>
    </recommendedName>
</protein>
<feature type="transmembrane region" description="Helical" evidence="1">
    <location>
        <begin position="126"/>
        <end position="146"/>
    </location>
</feature>
<accession>D2BJK8</accession>
<sequence length="151" mass="16983">MKQWLEKSKYITLIAVFSMLLASLMVFSLGIIRAAKILIGFFSGFAEESIDLIPFIELMDIFLIATVLLIFALGIYELFIGKLSLPEWLIIRNLHDLKVKLSSLVIMVMGIIFLKHLVEWQDPQGTFYFGLGMAVVSGALIAFNYVGSKTE</sequence>